<dbReference type="OrthoDB" id="6432525at2759"/>
<proteinExistence type="predicted"/>
<name>A0A9N9STB6_DIABA</name>
<sequence length="298" mass="33824">MPCKEITIEEVYASDSKLKKEDVNALLEWNDKQYHLPEITELQAALFLHSCYYSNEAAKATIDTYFTVRTLCPDMFGSRTLNHKPLEEAIDTAVLTALPKQTPSGDTVIIGKLMDANSAHYNPPEQCKLFDVITLLNLHEKGPMNGVQIIIDMSQSTFGHFLKVSPVLMKKLLYYLQEGMPIRLKKIHLINIVSFVDKVLALVKPFMKKELFDSLAIHSEIKTLYTDIPQDILPAEYGGSYESCTVIQENIKNKIRDFESLLKFQENQLVDESKRQGATKNAEDLFGIEGSFKKLEVD</sequence>
<dbReference type="Pfam" id="PF00650">
    <property type="entry name" value="CRAL_TRIO"/>
    <property type="match status" value="1"/>
</dbReference>
<gene>
    <name evidence="2" type="ORF">DIABBA_LOCUS5252</name>
</gene>
<dbReference type="SUPFAM" id="SSF52087">
    <property type="entry name" value="CRAL/TRIO domain"/>
    <property type="match status" value="1"/>
</dbReference>
<dbReference type="SUPFAM" id="SSF46938">
    <property type="entry name" value="CRAL/TRIO N-terminal domain"/>
    <property type="match status" value="1"/>
</dbReference>
<dbReference type="SMART" id="SM00516">
    <property type="entry name" value="SEC14"/>
    <property type="match status" value="1"/>
</dbReference>
<dbReference type="PRINTS" id="PR00180">
    <property type="entry name" value="CRETINALDHBP"/>
</dbReference>
<evidence type="ECO:0000313" key="3">
    <source>
        <dbReference type="Proteomes" id="UP001153709"/>
    </source>
</evidence>
<dbReference type="InterPro" id="IPR036273">
    <property type="entry name" value="CRAL/TRIO_N_dom_sf"/>
</dbReference>
<dbReference type="GO" id="GO:0016020">
    <property type="term" value="C:membrane"/>
    <property type="evidence" value="ECO:0007669"/>
    <property type="project" value="TreeGrafter"/>
</dbReference>
<evidence type="ECO:0000259" key="1">
    <source>
        <dbReference type="PROSITE" id="PS50191"/>
    </source>
</evidence>
<dbReference type="EMBL" id="OU898278">
    <property type="protein sequence ID" value="CAG9831680.1"/>
    <property type="molecule type" value="Genomic_DNA"/>
</dbReference>
<accession>A0A9N9STB6</accession>
<dbReference type="Gene3D" id="3.40.525.10">
    <property type="entry name" value="CRAL-TRIO lipid binding domain"/>
    <property type="match status" value="1"/>
</dbReference>
<feature type="domain" description="CRAL-TRIO" evidence="1">
    <location>
        <begin position="83"/>
        <end position="245"/>
    </location>
</feature>
<organism evidence="2 3">
    <name type="scientific">Diabrotica balteata</name>
    <name type="common">Banded cucumber beetle</name>
    <dbReference type="NCBI Taxonomy" id="107213"/>
    <lineage>
        <taxon>Eukaryota</taxon>
        <taxon>Metazoa</taxon>
        <taxon>Ecdysozoa</taxon>
        <taxon>Arthropoda</taxon>
        <taxon>Hexapoda</taxon>
        <taxon>Insecta</taxon>
        <taxon>Pterygota</taxon>
        <taxon>Neoptera</taxon>
        <taxon>Endopterygota</taxon>
        <taxon>Coleoptera</taxon>
        <taxon>Polyphaga</taxon>
        <taxon>Cucujiformia</taxon>
        <taxon>Chrysomeloidea</taxon>
        <taxon>Chrysomelidae</taxon>
        <taxon>Galerucinae</taxon>
        <taxon>Diabroticina</taxon>
        <taxon>Diabroticites</taxon>
        <taxon>Diabrotica</taxon>
    </lineage>
</organism>
<dbReference type="Gene3D" id="1.20.5.1200">
    <property type="entry name" value="Alpha-tocopherol transfer"/>
    <property type="match status" value="1"/>
</dbReference>
<dbReference type="PANTHER" id="PTHR10174">
    <property type="entry name" value="ALPHA-TOCOPHEROL TRANSFER PROTEIN-RELATED"/>
    <property type="match status" value="1"/>
</dbReference>
<reference evidence="2" key="1">
    <citation type="submission" date="2022-01" db="EMBL/GenBank/DDBJ databases">
        <authorList>
            <person name="King R."/>
        </authorList>
    </citation>
    <scope>NUCLEOTIDE SEQUENCE</scope>
</reference>
<dbReference type="GO" id="GO:1902936">
    <property type="term" value="F:phosphatidylinositol bisphosphate binding"/>
    <property type="evidence" value="ECO:0007669"/>
    <property type="project" value="TreeGrafter"/>
</dbReference>
<protein>
    <recommendedName>
        <fullName evidence="1">CRAL-TRIO domain-containing protein</fullName>
    </recommendedName>
</protein>
<dbReference type="PANTHER" id="PTHR10174:SF213">
    <property type="entry name" value="CRAL-TRIO DOMAIN-CONTAINING PROTEIN"/>
    <property type="match status" value="1"/>
</dbReference>
<dbReference type="PROSITE" id="PS50191">
    <property type="entry name" value="CRAL_TRIO"/>
    <property type="match status" value="1"/>
</dbReference>
<dbReference type="Proteomes" id="UP001153709">
    <property type="component" value="Chromosome 3"/>
</dbReference>
<evidence type="ECO:0000313" key="2">
    <source>
        <dbReference type="EMBL" id="CAG9831680.1"/>
    </source>
</evidence>
<dbReference type="InterPro" id="IPR001251">
    <property type="entry name" value="CRAL-TRIO_dom"/>
</dbReference>
<dbReference type="CDD" id="cd00170">
    <property type="entry name" value="SEC14"/>
    <property type="match status" value="1"/>
</dbReference>
<dbReference type="InterPro" id="IPR036865">
    <property type="entry name" value="CRAL-TRIO_dom_sf"/>
</dbReference>
<dbReference type="AlphaFoldDB" id="A0A9N9STB6"/>
<keyword evidence="3" id="KW-1185">Reference proteome</keyword>